<dbReference type="RefSeq" id="WP_217773998.1">
    <property type="nucleotide sequence ID" value="NZ_JAHONW010000010.1"/>
</dbReference>
<evidence type="ECO:0000313" key="2">
    <source>
        <dbReference type="Proteomes" id="UP001199750"/>
    </source>
</evidence>
<reference evidence="1" key="1">
    <citation type="submission" date="2022-01" db="EMBL/GenBank/DDBJ databases">
        <title>Collection of gut derived symbiotic bacterial strains cultured from healthy donors.</title>
        <authorList>
            <person name="Lin H."/>
            <person name="Kohout C."/>
            <person name="Waligurski E."/>
            <person name="Pamer E.G."/>
        </authorList>
    </citation>
    <scope>NUCLEOTIDE SEQUENCE</scope>
    <source>
        <strain evidence="1">DFI.1.149</strain>
    </source>
</reference>
<evidence type="ECO:0008006" key="3">
    <source>
        <dbReference type="Google" id="ProtNLM"/>
    </source>
</evidence>
<evidence type="ECO:0000313" key="1">
    <source>
        <dbReference type="EMBL" id="MCG4958485.1"/>
    </source>
</evidence>
<organism evidence="1 2">
    <name type="scientific">Odoribacter splanchnicus</name>
    <dbReference type="NCBI Taxonomy" id="28118"/>
    <lineage>
        <taxon>Bacteria</taxon>
        <taxon>Pseudomonadati</taxon>
        <taxon>Bacteroidota</taxon>
        <taxon>Bacteroidia</taxon>
        <taxon>Bacteroidales</taxon>
        <taxon>Odoribacteraceae</taxon>
        <taxon>Odoribacter</taxon>
    </lineage>
</organism>
<dbReference type="EMBL" id="JAKNDN010000002">
    <property type="protein sequence ID" value="MCG4958485.1"/>
    <property type="molecule type" value="Genomic_DNA"/>
</dbReference>
<sequence length="695" mass="83319">MSGDNIKGWRYSWRENPQMDNCRSWAKITSTDIPLKDIQEVVYHWGYDRLEKLHADAVAGKKKNDNAFANWLIREKDTEITSFLLLAKKCEQTREKQCSQWYYPAWGDEENTLLMEIVEKAKEYKGERLFDRYTLQMMRALFSLRQYNECLSIWLSRKNSFHRDVIEEMAKNYAAGACYHIGEIAKAKKMFIETGDIISYVFCINKEGKTYDSYDMLPIIYQRDTNDKRLFQQMQNIIHYDIEWGRPNLEKNLKTLYDFTLNVLDEGKAKNLAGWYYTASYLSDKLCDTVQALEYIRQARELPAGQDLKDAIRVFDIYLKAKSATKYDTDFENYLYDELSWLDQKIVMNLDSVTKKRIIRYGITYRNFGHSLYYWDDMMRKILLSQVVPKCIASGYQVRALQLLNMADNRLLNLVGKVYDYSTDSIMEWGNFQRICCSYRSRWRLDYLPYNDYDYGNDFFINLDSLGVQHIERLVVRMQKPLCDFDRFLTERSYVNMEYFYEIIGTQLLAAMRYEEAIHYLNQVSNEFMHTTNVSLYYKTKPKYYYTTEPKDYKLNFAKKMYALEENIRRLRNPDDRAECMLAYAKELQNSIGPHWYLTRYYSGHWYDYPFYSQYQTDLYDNVVKEFEYIKWKAFKTFTDAERAAKACYDWSLYKTAVTKYPQTKTAEYIRGHCDVLADYKDAPDKELYKYFKQR</sequence>
<name>A0AAW5CC30_9BACT</name>
<accession>A0AAW5CC30</accession>
<proteinExistence type="predicted"/>
<comment type="caution">
    <text evidence="1">The sequence shown here is derived from an EMBL/GenBank/DDBJ whole genome shotgun (WGS) entry which is preliminary data.</text>
</comment>
<dbReference type="AlphaFoldDB" id="A0AAW5CC30"/>
<dbReference type="Proteomes" id="UP001199750">
    <property type="component" value="Unassembled WGS sequence"/>
</dbReference>
<gene>
    <name evidence="1" type="ORF">L0P03_01255</name>
</gene>
<protein>
    <recommendedName>
        <fullName evidence="3">DUF4034 domain-containing protein</fullName>
    </recommendedName>
</protein>